<reference evidence="10 11" key="1">
    <citation type="submission" date="2019-11" db="EMBL/GenBank/DDBJ databases">
        <title>Genome sequences of 17 halophilic strains isolated from different environments.</title>
        <authorList>
            <person name="Furrow R.E."/>
        </authorList>
    </citation>
    <scope>NUCLEOTIDE SEQUENCE [LARGE SCALE GENOMIC DNA]</scope>
    <source>
        <strain evidence="10 11">22506_14_FS</strain>
    </source>
</reference>
<accession>A0A845EW08</accession>
<dbReference type="SUPFAM" id="SSF53613">
    <property type="entry name" value="Ribokinase-like"/>
    <property type="match status" value="1"/>
</dbReference>
<dbReference type="PIRSF" id="PIRSF000535">
    <property type="entry name" value="1PFK/6PFK/LacC"/>
    <property type="match status" value="1"/>
</dbReference>
<dbReference type="EMBL" id="WMEY01000002">
    <property type="protein sequence ID" value="MYL62719.1"/>
    <property type="molecule type" value="Genomic_DNA"/>
</dbReference>
<evidence type="ECO:0000313" key="11">
    <source>
        <dbReference type="Proteomes" id="UP000447833"/>
    </source>
</evidence>
<dbReference type="UniPathway" id="UPA00704">
    <property type="reaction ID" value="UER00715"/>
</dbReference>
<feature type="domain" description="Carbohydrate kinase PfkB" evidence="9">
    <location>
        <begin position="11"/>
        <end position="286"/>
    </location>
</feature>
<protein>
    <recommendedName>
        <fullName evidence="7">Tagatose-6-phosphate kinase</fullName>
        <ecNumber evidence="7">2.7.1.144</ecNumber>
    </recommendedName>
</protein>
<evidence type="ECO:0000259" key="9">
    <source>
        <dbReference type="Pfam" id="PF00294"/>
    </source>
</evidence>
<keyword evidence="7" id="KW-0423">Lactose metabolism</keyword>
<dbReference type="InterPro" id="IPR011611">
    <property type="entry name" value="PfkB_dom"/>
</dbReference>
<evidence type="ECO:0000256" key="8">
    <source>
        <dbReference type="RuleBase" id="RU369061"/>
    </source>
</evidence>
<dbReference type="Gene3D" id="3.40.1190.20">
    <property type="match status" value="1"/>
</dbReference>
<dbReference type="Proteomes" id="UP000447833">
    <property type="component" value="Unassembled WGS sequence"/>
</dbReference>
<comment type="catalytic activity">
    <reaction evidence="6 8">
        <text>beta-D-fructose 1-phosphate + ATP = beta-D-fructose 1,6-bisphosphate + ADP + H(+)</text>
        <dbReference type="Rhea" id="RHEA:14213"/>
        <dbReference type="ChEBI" id="CHEBI:15378"/>
        <dbReference type="ChEBI" id="CHEBI:30616"/>
        <dbReference type="ChEBI" id="CHEBI:32966"/>
        <dbReference type="ChEBI" id="CHEBI:138881"/>
        <dbReference type="ChEBI" id="CHEBI:456216"/>
        <dbReference type="EC" id="2.7.1.56"/>
    </reaction>
</comment>
<evidence type="ECO:0000256" key="3">
    <source>
        <dbReference type="ARBA" id="ARBA00022741"/>
    </source>
</evidence>
<proteinExistence type="inferred from homology"/>
<dbReference type="InterPro" id="IPR002173">
    <property type="entry name" value="Carboh/pur_kinase_PfkB_CS"/>
</dbReference>
<dbReference type="GO" id="GO:0016052">
    <property type="term" value="P:carbohydrate catabolic process"/>
    <property type="evidence" value="ECO:0007669"/>
    <property type="project" value="UniProtKB-ARBA"/>
</dbReference>
<dbReference type="GO" id="GO:0044281">
    <property type="term" value="P:small molecule metabolic process"/>
    <property type="evidence" value="ECO:0007669"/>
    <property type="project" value="UniProtKB-ARBA"/>
</dbReference>
<sequence>MIYTITLNPSVDYIVRLENLKTGLVNTVDEEMKIAGGKGVNVTKVLKRLGHESTALGFVGGFTGQFIEQSLKEEALHPNFIHVNGDTRINIKLKNGEETEINGLSPEITESDIEQLFTQLSQTVAGDIVVMAGSVPSSVDQTIYSRILQALPDGVQAIVDTKGEALKEVVRAKPFLVKPNHHELGDIFDVDITSVAEAVKYGKKVQEMGAKNVIVSLAGDGAVLITAEDVLFGNVPIGKVQNSVGAGDSVVAGFLSKYIETENLKEAFQSGIAAGSASAFSTGFCTAEEVLELRKQITVKTYDDMGGRGI</sequence>
<dbReference type="InterPro" id="IPR017583">
    <property type="entry name" value="Tagatose/fructose_Pkinase"/>
</dbReference>
<evidence type="ECO:0000256" key="6">
    <source>
        <dbReference type="ARBA" id="ARBA00047745"/>
    </source>
</evidence>
<comment type="function">
    <text evidence="8">Catalyzes the ATP-dependent phosphorylation of fructose-l-phosphate to fructose-l,6-bisphosphate.</text>
</comment>
<dbReference type="NCBIfam" id="TIGR03168">
    <property type="entry name" value="1-PFK"/>
    <property type="match status" value="1"/>
</dbReference>
<dbReference type="RefSeq" id="WP_160918535.1">
    <property type="nucleotide sequence ID" value="NZ_WMEY01000002.1"/>
</dbReference>
<comment type="catalytic activity">
    <reaction evidence="7">
        <text>D-tagatofuranose 6-phosphate + ATP = D-tagatofuranose 1,6-bisphosphate + ADP + H(+)</text>
        <dbReference type="Rhea" id="RHEA:12420"/>
        <dbReference type="ChEBI" id="CHEBI:15378"/>
        <dbReference type="ChEBI" id="CHEBI:30616"/>
        <dbReference type="ChEBI" id="CHEBI:58694"/>
        <dbReference type="ChEBI" id="CHEBI:58695"/>
        <dbReference type="ChEBI" id="CHEBI:456216"/>
        <dbReference type="EC" id="2.7.1.144"/>
    </reaction>
</comment>
<evidence type="ECO:0000256" key="4">
    <source>
        <dbReference type="ARBA" id="ARBA00022777"/>
    </source>
</evidence>
<comment type="pathway">
    <text evidence="7">Carbohydrate metabolism; D-tagatose 6-phosphate degradation; D-glyceraldehyde 3-phosphate and glycerone phosphate from D-tagatose 6-phosphate: step 1/2.</text>
</comment>
<dbReference type="GO" id="GO:0005524">
    <property type="term" value="F:ATP binding"/>
    <property type="evidence" value="ECO:0007669"/>
    <property type="project" value="UniProtKB-UniRule"/>
</dbReference>
<dbReference type="GO" id="GO:0005829">
    <property type="term" value="C:cytosol"/>
    <property type="evidence" value="ECO:0007669"/>
    <property type="project" value="TreeGrafter"/>
</dbReference>
<keyword evidence="2 7" id="KW-0808">Transferase</keyword>
<dbReference type="PROSITE" id="PS00584">
    <property type="entry name" value="PFKB_KINASES_2"/>
    <property type="match status" value="1"/>
</dbReference>
<evidence type="ECO:0000313" key="10">
    <source>
        <dbReference type="EMBL" id="MYL62719.1"/>
    </source>
</evidence>
<keyword evidence="5 7" id="KW-0067">ATP-binding</keyword>
<dbReference type="InterPro" id="IPR029056">
    <property type="entry name" value="Ribokinase-like"/>
</dbReference>
<dbReference type="NCBIfam" id="TIGR03828">
    <property type="entry name" value="pfkB"/>
    <property type="match status" value="1"/>
</dbReference>
<dbReference type="AlphaFoldDB" id="A0A845EW08"/>
<organism evidence="10 11">
    <name type="scientific">Guptibacillus hwajinpoensis</name>
    <dbReference type="NCBI Taxonomy" id="208199"/>
    <lineage>
        <taxon>Bacteria</taxon>
        <taxon>Bacillati</taxon>
        <taxon>Bacillota</taxon>
        <taxon>Bacilli</taxon>
        <taxon>Bacillales</taxon>
        <taxon>Guptibacillaceae</taxon>
        <taxon>Guptibacillus</taxon>
    </lineage>
</organism>
<keyword evidence="4 8" id="KW-0418">Kinase</keyword>
<dbReference type="Pfam" id="PF00294">
    <property type="entry name" value="PfkB"/>
    <property type="match status" value="1"/>
</dbReference>
<comment type="caution">
    <text evidence="10">The sequence shown here is derived from an EMBL/GenBank/DDBJ whole genome shotgun (WGS) entry which is preliminary data.</text>
</comment>
<dbReference type="InterPro" id="IPR022463">
    <property type="entry name" value="1-PFruKinase"/>
</dbReference>
<evidence type="ECO:0000256" key="1">
    <source>
        <dbReference type="ARBA" id="ARBA00005380"/>
    </source>
</evidence>
<name>A0A845EW08_9BACL</name>
<dbReference type="EC" id="2.7.1.144" evidence="7"/>
<dbReference type="GO" id="GO:0005988">
    <property type="term" value="P:lactose metabolic process"/>
    <property type="evidence" value="ECO:0007669"/>
    <property type="project" value="UniProtKB-KW"/>
</dbReference>
<dbReference type="GO" id="GO:2001059">
    <property type="term" value="P:D-tagatose 6-phosphate catabolic process"/>
    <property type="evidence" value="ECO:0007669"/>
    <property type="project" value="UniProtKB-UniPathway"/>
</dbReference>
<gene>
    <name evidence="10" type="primary">pfkB</name>
    <name evidence="10" type="ORF">GLW07_05040</name>
</gene>
<evidence type="ECO:0000256" key="7">
    <source>
        <dbReference type="PIRNR" id="PIRNR000535"/>
    </source>
</evidence>
<comment type="similarity">
    <text evidence="7">Belongs to the carbohydrate kinase PfkB family. LacC subfamily.</text>
</comment>
<comment type="similarity">
    <text evidence="1">Belongs to the carbohydrate kinase pfkB family.</text>
</comment>
<dbReference type="FunFam" id="3.40.1190.20:FF:000001">
    <property type="entry name" value="Phosphofructokinase"/>
    <property type="match status" value="1"/>
</dbReference>
<dbReference type="GO" id="GO:0009024">
    <property type="term" value="F:tagatose-6-phosphate kinase activity"/>
    <property type="evidence" value="ECO:0007669"/>
    <property type="project" value="UniProtKB-EC"/>
</dbReference>
<dbReference type="PANTHER" id="PTHR46566:SF1">
    <property type="entry name" value="1-PHOSPHOFRUCTOKINASE"/>
    <property type="match status" value="1"/>
</dbReference>
<dbReference type="GO" id="GO:0008662">
    <property type="term" value="F:1-phosphofructokinase activity"/>
    <property type="evidence" value="ECO:0007669"/>
    <property type="project" value="UniProtKB-UniRule"/>
</dbReference>
<dbReference type="CDD" id="cd01164">
    <property type="entry name" value="FruK_PfkB_like"/>
    <property type="match status" value="1"/>
</dbReference>
<evidence type="ECO:0000256" key="5">
    <source>
        <dbReference type="ARBA" id="ARBA00022840"/>
    </source>
</evidence>
<evidence type="ECO:0000256" key="2">
    <source>
        <dbReference type="ARBA" id="ARBA00022679"/>
    </source>
</evidence>
<dbReference type="PANTHER" id="PTHR46566">
    <property type="entry name" value="1-PHOSPHOFRUCTOKINASE-RELATED"/>
    <property type="match status" value="1"/>
</dbReference>
<keyword evidence="3 7" id="KW-0547">Nucleotide-binding</keyword>
<dbReference type="PROSITE" id="PS00583">
    <property type="entry name" value="PFKB_KINASES_1"/>
    <property type="match status" value="1"/>
</dbReference>